<sequence>MSRLFGPVRQNGYVVRDIEAAMAHWIDVLKVGPWFYIDRVKTDWFRHRGQDSPLELSVALANAGDLQIELIQQRNDAPSMYKEFLDSGREGLQHLAFWSTDYQALYDRALSLGYTMGHEGQIGGERGRFAYFDTGAPSGAFAGTVVEISDISGSKGRFFDHVRKCALGWDGTDPIRPVR</sequence>
<comment type="caution">
    <text evidence="2">The sequence shown here is derived from an EMBL/GenBank/DDBJ whole genome shotgun (WGS) entry which is preliminary data.</text>
</comment>
<protein>
    <submittedName>
        <fullName evidence="2">VOC family protein</fullName>
    </submittedName>
</protein>
<evidence type="ECO:0000259" key="1">
    <source>
        <dbReference type="PROSITE" id="PS51819"/>
    </source>
</evidence>
<reference evidence="2 3" key="1">
    <citation type="submission" date="2021-06" db="EMBL/GenBank/DDBJ databases">
        <authorList>
            <person name="Lee D.H."/>
        </authorList>
    </citation>
    <scope>NUCLEOTIDE SEQUENCE [LARGE SCALE GENOMIC DNA]</scope>
    <source>
        <strain evidence="2 3">MMS21-HV4-11</strain>
    </source>
</reference>
<dbReference type="Pfam" id="PF13669">
    <property type="entry name" value="Glyoxalase_4"/>
    <property type="match status" value="1"/>
</dbReference>
<gene>
    <name evidence="2" type="ORF">KQ910_03765</name>
</gene>
<evidence type="ECO:0000313" key="3">
    <source>
        <dbReference type="Proteomes" id="UP000727907"/>
    </source>
</evidence>
<name>A0ABS6IE39_9HYPH</name>
<proteinExistence type="predicted"/>
<dbReference type="EMBL" id="JAHOPB010000001">
    <property type="protein sequence ID" value="MBU8872862.1"/>
    <property type="molecule type" value="Genomic_DNA"/>
</dbReference>
<dbReference type="RefSeq" id="WP_216957142.1">
    <property type="nucleotide sequence ID" value="NZ_JAHOPB010000001.1"/>
</dbReference>
<evidence type="ECO:0000313" key="2">
    <source>
        <dbReference type="EMBL" id="MBU8872862.1"/>
    </source>
</evidence>
<accession>A0ABS6IE39</accession>
<dbReference type="Proteomes" id="UP000727907">
    <property type="component" value="Unassembled WGS sequence"/>
</dbReference>
<feature type="domain" description="VOC" evidence="1">
    <location>
        <begin position="7"/>
        <end position="151"/>
    </location>
</feature>
<keyword evidence="3" id="KW-1185">Reference proteome</keyword>
<dbReference type="InterPro" id="IPR037523">
    <property type="entry name" value="VOC_core"/>
</dbReference>
<organism evidence="2 3">
    <name type="scientific">Reyranella humidisoli</name>
    <dbReference type="NCBI Taxonomy" id="2849149"/>
    <lineage>
        <taxon>Bacteria</taxon>
        <taxon>Pseudomonadati</taxon>
        <taxon>Pseudomonadota</taxon>
        <taxon>Alphaproteobacteria</taxon>
        <taxon>Hyphomicrobiales</taxon>
        <taxon>Reyranellaceae</taxon>
        <taxon>Reyranella</taxon>
    </lineage>
</organism>
<dbReference type="PROSITE" id="PS51819">
    <property type="entry name" value="VOC"/>
    <property type="match status" value="1"/>
</dbReference>